<dbReference type="Pfam" id="PF00656">
    <property type="entry name" value="Peptidase_C14"/>
    <property type="match status" value="1"/>
</dbReference>
<dbReference type="PANTHER" id="PTHR22576:SF37">
    <property type="entry name" value="MUCOSA-ASSOCIATED LYMPHOID TISSUE LYMPHOMA TRANSLOCATION PROTEIN 1"/>
    <property type="match status" value="1"/>
</dbReference>
<evidence type="ECO:0000256" key="1">
    <source>
        <dbReference type="SAM" id="SignalP"/>
    </source>
</evidence>
<dbReference type="InterPro" id="IPR052039">
    <property type="entry name" value="Caspase-related_regulators"/>
</dbReference>
<sequence>MALLYVVIALLTGPAAAHERFALVIGNAAYTSVPALDNPVNDARLMSDELRGAGFFVTTLTDVTRAEMMEGVETFASTVRAAGSEALAVFYFAGHGVRSNDFNYLLPLDVDIRSEADIAEQAVPAEWILDRYHTPTAVTVMILDACRDNPFASQSDGALDLGDGLARMTARTNDLIAYATGPGEVALDGTGSNSPYTAAIARAIGTPGLTLQQVFDQVRSDVVSETDGAQSPWARSSLNLKIGMKDLTKR</sequence>
<organism evidence="3 4">
    <name type="scientific">Sulfitobacter sediminis</name>
    <dbReference type="NCBI Taxonomy" id="3234186"/>
    <lineage>
        <taxon>Bacteria</taxon>
        <taxon>Pseudomonadati</taxon>
        <taxon>Pseudomonadota</taxon>
        <taxon>Alphaproteobacteria</taxon>
        <taxon>Rhodobacterales</taxon>
        <taxon>Roseobacteraceae</taxon>
        <taxon>Sulfitobacter</taxon>
    </lineage>
</organism>
<dbReference type="PANTHER" id="PTHR22576">
    <property type="entry name" value="MUCOSA ASSOCIATED LYMPHOID TISSUE LYMPHOMA TRANSLOCATION PROTEIN 1/PARACASPASE"/>
    <property type="match status" value="1"/>
</dbReference>
<evidence type="ECO:0000313" key="3">
    <source>
        <dbReference type="EMBL" id="MEW9918292.1"/>
    </source>
</evidence>
<keyword evidence="1" id="KW-0732">Signal</keyword>
<name>A0ABV3RH48_9RHOB</name>
<dbReference type="RefSeq" id="WP_367875995.1">
    <property type="nucleotide sequence ID" value="NZ_JBFNXX010000001.1"/>
</dbReference>
<feature type="chain" id="PRO_5047183439" evidence="1">
    <location>
        <begin position="18"/>
        <end position="250"/>
    </location>
</feature>
<dbReference type="InterPro" id="IPR029030">
    <property type="entry name" value="Caspase-like_dom_sf"/>
</dbReference>
<protein>
    <submittedName>
        <fullName evidence="3">Caspase domain-containing protein</fullName>
    </submittedName>
</protein>
<dbReference type="Proteomes" id="UP001556098">
    <property type="component" value="Unassembled WGS sequence"/>
</dbReference>
<accession>A0ABV3RH48</accession>
<dbReference type="Gene3D" id="3.40.50.1460">
    <property type="match status" value="1"/>
</dbReference>
<dbReference type="SUPFAM" id="SSF52129">
    <property type="entry name" value="Caspase-like"/>
    <property type="match status" value="1"/>
</dbReference>
<dbReference type="PROSITE" id="PS50208">
    <property type="entry name" value="CASPASE_P20"/>
    <property type="match status" value="1"/>
</dbReference>
<dbReference type="InterPro" id="IPR011600">
    <property type="entry name" value="Pept_C14_caspase"/>
</dbReference>
<evidence type="ECO:0000313" key="4">
    <source>
        <dbReference type="Proteomes" id="UP001556098"/>
    </source>
</evidence>
<gene>
    <name evidence="3" type="ORF">AB2B41_01645</name>
</gene>
<proteinExistence type="predicted"/>
<dbReference type="InterPro" id="IPR001309">
    <property type="entry name" value="Pept_C14_p20"/>
</dbReference>
<evidence type="ECO:0000259" key="2">
    <source>
        <dbReference type="PROSITE" id="PS50208"/>
    </source>
</evidence>
<keyword evidence="4" id="KW-1185">Reference proteome</keyword>
<dbReference type="EMBL" id="JBFNXX010000001">
    <property type="protein sequence ID" value="MEW9918292.1"/>
    <property type="molecule type" value="Genomic_DNA"/>
</dbReference>
<comment type="caution">
    <text evidence="3">The sequence shown here is derived from an EMBL/GenBank/DDBJ whole genome shotgun (WGS) entry which is preliminary data.</text>
</comment>
<feature type="signal peptide" evidence="1">
    <location>
        <begin position="1"/>
        <end position="17"/>
    </location>
</feature>
<reference evidence="3 4" key="1">
    <citation type="submission" date="2024-07" db="EMBL/GenBank/DDBJ databases">
        <title>Marimonas sp.nov., isolated from tidal-flat sediment.</title>
        <authorList>
            <person name="Jayan J.N."/>
            <person name="Lee S.S."/>
        </authorList>
    </citation>
    <scope>NUCLEOTIDE SEQUENCE [LARGE SCALE GENOMIC DNA]</scope>
    <source>
        <strain evidence="3 4">MJW-29</strain>
    </source>
</reference>
<feature type="domain" description="Caspase family p20" evidence="2">
    <location>
        <begin position="18"/>
        <end position="99"/>
    </location>
</feature>